<dbReference type="CDD" id="cd11010">
    <property type="entry name" value="S1-P1_nuclease"/>
    <property type="match status" value="1"/>
</dbReference>
<reference evidence="7 8" key="1">
    <citation type="submission" date="2017-12" db="EMBL/GenBank/DDBJ databases">
        <authorList>
            <person name="Paulsen S."/>
            <person name="Gram L.K."/>
        </authorList>
    </citation>
    <scope>NUCLEOTIDE SEQUENCE [LARGE SCALE GENOMIC DNA]</scope>
    <source>
        <strain evidence="7 8">S2897</strain>
    </source>
</reference>
<dbReference type="SUPFAM" id="SSF48537">
    <property type="entry name" value="Phospholipase C/P1 nuclease"/>
    <property type="match status" value="1"/>
</dbReference>
<dbReference type="InterPro" id="IPR008947">
    <property type="entry name" value="PLipase_C/P1_nuclease_dom_sf"/>
</dbReference>
<evidence type="ECO:0000313" key="7">
    <source>
        <dbReference type="EMBL" id="TMP85677.1"/>
    </source>
</evidence>
<dbReference type="InterPro" id="IPR003154">
    <property type="entry name" value="S1/P1nuclease"/>
</dbReference>
<keyword evidence="4" id="KW-0378">Hydrolase</keyword>
<sequence length="274" mass="31458">MSLQFNYTHLSKLPLICTLAFVSFFATKVSAWGANGHRIVGAIAEHHLDADAKQQVSTILAGHSMARVSTWADEMRSSPDTFWQKQASPWHYINIDSAEEFTHQHFSAKEHKHDVKDAYTAILTAMKALRSPKTSQQQQQFYLRFLIHIIGDIHQPMHVGNAEDRGGNRIDVTFFREQTNLHRLWDTDLVESQKLSYSEYADFLCCVDTKAINKDLDIKKWLIESHHLAQDIYANTGEQVSYDYLFTYRPVMEQQLQRAGVRLAAVLNALYGQQ</sequence>
<keyword evidence="5" id="KW-1015">Disulfide bond</keyword>
<evidence type="ECO:0000256" key="3">
    <source>
        <dbReference type="ARBA" id="ARBA00022759"/>
    </source>
</evidence>
<keyword evidence="3" id="KW-0255">Endonuclease</keyword>
<dbReference type="RefSeq" id="WP_138548966.1">
    <property type="nucleotide sequence ID" value="NZ_PNCG01000021.1"/>
</dbReference>
<evidence type="ECO:0000256" key="4">
    <source>
        <dbReference type="ARBA" id="ARBA00022801"/>
    </source>
</evidence>
<reference evidence="8" key="2">
    <citation type="submission" date="2019-06" db="EMBL/GenBank/DDBJ databases">
        <title>Co-occurence of chitin degradation, pigmentation and bioactivity in marine Pseudoalteromonas.</title>
        <authorList>
            <person name="Sonnenschein E.C."/>
            <person name="Bech P.K."/>
        </authorList>
    </citation>
    <scope>NUCLEOTIDE SEQUENCE [LARGE SCALE GENOMIC DNA]</scope>
    <source>
        <strain evidence="8">S2897</strain>
    </source>
</reference>
<dbReference type="EMBL" id="PNCG01000021">
    <property type="protein sequence ID" value="TMP85677.1"/>
    <property type="molecule type" value="Genomic_DNA"/>
</dbReference>
<dbReference type="PANTHER" id="PTHR33146">
    <property type="entry name" value="ENDONUCLEASE 4"/>
    <property type="match status" value="1"/>
</dbReference>
<gene>
    <name evidence="7" type="ORF">CWC05_17340</name>
</gene>
<dbReference type="Gene3D" id="1.10.575.10">
    <property type="entry name" value="P1 Nuclease"/>
    <property type="match status" value="1"/>
</dbReference>
<evidence type="ECO:0000256" key="6">
    <source>
        <dbReference type="ARBA" id="ARBA00023180"/>
    </source>
</evidence>
<keyword evidence="2" id="KW-0479">Metal-binding</keyword>
<dbReference type="PANTHER" id="PTHR33146:SF26">
    <property type="entry name" value="ENDONUCLEASE 4"/>
    <property type="match status" value="1"/>
</dbReference>
<dbReference type="GO" id="GO:0004519">
    <property type="term" value="F:endonuclease activity"/>
    <property type="evidence" value="ECO:0007669"/>
    <property type="project" value="UniProtKB-KW"/>
</dbReference>
<evidence type="ECO:0000256" key="5">
    <source>
        <dbReference type="ARBA" id="ARBA00023157"/>
    </source>
</evidence>
<proteinExistence type="predicted"/>
<evidence type="ECO:0000256" key="2">
    <source>
        <dbReference type="ARBA" id="ARBA00022723"/>
    </source>
</evidence>
<dbReference type="GO" id="GO:0003676">
    <property type="term" value="F:nucleic acid binding"/>
    <property type="evidence" value="ECO:0007669"/>
    <property type="project" value="InterPro"/>
</dbReference>
<name>A0A5S3Z228_9GAMM</name>
<dbReference type="Pfam" id="PF02265">
    <property type="entry name" value="S1-P1_nuclease"/>
    <property type="match status" value="1"/>
</dbReference>
<keyword evidence="6" id="KW-0325">Glycoprotein</keyword>
<dbReference type="GO" id="GO:0016788">
    <property type="term" value="F:hydrolase activity, acting on ester bonds"/>
    <property type="evidence" value="ECO:0007669"/>
    <property type="project" value="InterPro"/>
</dbReference>
<dbReference type="GO" id="GO:0006308">
    <property type="term" value="P:DNA catabolic process"/>
    <property type="evidence" value="ECO:0007669"/>
    <property type="project" value="InterPro"/>
</dbReference>
<comment type="caution">
    <text evidence="7">The sequence shown here is derived from an EMBL/GenBank/DDBJ whole genome shotgun (WGS) entry which is preliminary data.</text>
</comment>
<organism evidence="7 8">
    <name type="scientific">Pseudoalteromonas ruthenica</name>
    <dbReference type="NCBI Taxonomy" id="151081"/>
    <lineage>
        <taxon>Bacteria</taxon>
        <taxon>Pseudomonadati</taxon>
        <taxon>Pseudomonadota</taxon>
        <taxon>Gammaproteobacteria</taxon>
        <taxon>Alteromonadales</taxon>
        <taxon>Pseudoalteromonadaceae</taxon>
        <taxon>Pseudoalteromonas</taxon>
    </lineage>
</organism>
<accession>A0A5S3Z228</accession>
<protein>
    <submittedName>
        <fullName evidence="7">S1/P1 Nuclease</fullName>
    </submittedName>
</protein>
<dbReference type="Proteomes" id="UP000305874">
    <property type="component" value="Unassembled WGS sequence"/>
</dbReference>
<dbReference type="AlphaFoldDB" id="A0A5S3Z228"/>
<dbReference type="GO" id="GO:0046872">
    <property type="term" value="F:metal ion binding"/>
    <property type="evidence" value="ECO:0007669"/>
    <property type="project" value="UniProtKB-KW"/>
</dbReference>
<keyword evidence="1" id="KW-0540">Nuclease</keyword>
<evidence type="ECO:0000313" key="8">
    <source>
        <dbReference type="Proteomes" id="UP000305874"/>
    </source>
</evidence>
<evidence type="ECO:0000256" key="1">
    <source>
        <dbReference type="ARBA" id="ARBA00022722"/>
    </source>
</evidence>